<dbReference type="Proteomes" id="UP000676194">
    <property type="component" value="Chromosome"/>
</dbReference>
<keyword evidence="1" id="KW-1133">Transmembrane helix</keyword>
<dbReference type="EMBL" id="CP074694">
    <property type="protein sequence ID" value="QVL32810.1"/>
    <property type="molecule type" value="Genomic_DNA"/>
</dbReference>
<feature type="transmembrane region" description="Helical" evidence="1">
    <location>
        <begin position="140"/>
        <end position="156"/>
    </location>
</feature>
<evidence type="ECO:0008006" key="4">
    <source>
        <dbReference type="Google" id="ProtNLM"/>
    </source>
</evidence>
<keyword evidence="1" id="KW-0812">Transmembrane</keyword>
<dbReference type="KEGG" id="tsph:KIH39_02505"/>
<feature type="transmembrane region" description="Helical" evidence="1">
    <location>
        <begin position="82"/>
        <end position="104"/>
    </location>
</feature>
<organism evidence="2 3">
    <name type="scientific">Telmatocola sphagniphila</name>
    <dbReference type="NCBI Taxonomy" id="1123043"/>
    <lineage>
        <taxon>Bacteria</taxon>
        <taxon>Pseudomonadati</taxon>
        <taxon>Planctomycetota</taxon>
        <taxon>Planctomycetia</taxon>
        <taxon>Gemmatales</taxon>
        <taxon>Gemmataceae</taxon>
    </lineage>
</organism>
<reference evidence="2" key="1">
    <citation type="submission" date="2021-05" db="EMBL/GenBank/DDBJ databases">
        <title>Complete genome sequence of the cellulolytic planctomycete Telmatocola sphagniphila SP2T and characterization of the first cellulase from planctomycetes.</title>
        <authorList>
            <person name="Rakitin A.L."/>
            <person name="Beletsky A.V."/>
            <person name="Naumoff D.G."/>
            <person name="Kulichevskaya I.S."/>
            <person name="Mardanov A.V."/>
            <person name="Ravin N.V."/>
            <person name="Dedysh S.N."/>
        </authorList>
    </citation>
    <scope>NUCLEOTIDE SEQUENCE</scope>
    <source>
        <strain evidence="2">SP2T</strain>
    </source>
</reference>
<dbReference type="RefSeq" id="WP_213497700.1">
    <property type="nucleotide sequence ID" value="NZ_CP074694.1"/>
</dbReference>
<keyword evidence="3" id="KW-1185">Reference proteome</keyword>
<evidence type="ECO:0000313" key="3">
    <source>
        <dbReference type="Proteomes" id="UP000676194"/>
    </source>
</evidence>
<accession>A0A8E6B9E6</accession>
<dbReference type="AlphaFoldDB" id="A0A8E6B9E6"/>
<proteinExistence type="predicted"/>
<feature type="transmembrane region" description="Helical" evidence="1">
    <location>
        <begin position="110"/>
        <end position="128"/>
    </location>
</feature>
<feature type="transmembrane region" description="Helical" evidence="1">
    <location>
        <begin position="43"/>
        <end position="62"/>
    </location>
</feature>
<name>A0A8E6B9E6_9BACT</name>
<keyword evidence="1" id="KW-0472">Membrane</keyword>
<feature type="transmembrane region" description="Helical" evidence="1">
    <location>
        <begin position="193"/>
        <end position="209"/>
    </location>
</feature>
<sequence length="260" mass="28902">MSSELPEWPWWIWPHLLSLDAPIIAVIWQSFFCYIFHVPLPALESIVLGLIVWGIYLADHWLDTRKHSRTVWQDRHKFAARYSKAFLCGALLSLTMGAFLSLWLPERTRLSGGILGLLVALYFVAVHGSRMLSKTAVKELSVALLFAAGVSVSLIAEENIPFPESTAAVVGFGSVCFVNCLMITLWENSERKMARISLALAFIPVALSAVFSPAPFGGCFLLSYACLGILHLFHSRLSLRVLRVLADVSLLSPLFVRCLL</sequence>
<protein>
    <recommendedName>
        <fullName evidence="4">Prenyltransferase</fullName>
    </recommendedName>
</protein>
<evidence type="ECO:0000313" key="2">
    <source>
        <dbReference type="EMBL" id="QVL32810.1"/>
    </source>
</evidence>
<gene>
    <name evidence="2" type="ORF">KIH39_02505</name>
</gene>
<feature type="transmembrane region" description="Helical" evidence="1">
    <location>
        <begin position="168"/>
        <end position="186"/>
    </location>
</feature>
<evidence type="ECO:0000256" key="1">
    <source>
        <dbReference type="SAM" id="Phobius"/>
    </source>
</evidence>